<dbReference type="AlphaFoldDB" id="A0A7C8YGD0"/>
<sequence>MHQYKRCSQNINVQDIRKSWSKKTLPTLISKSSMTYLPGLISECICSEVNFANHEIIYECMQMISPVFSFKKLEESFSVLVCLLEKHCRMISPKMTVLLTLFLIRKSHKTFGENVDSVCQPAA</sequence>
<reference evidence="1" key="2">
    <citation type="submission" date="2020-07" db="EMBL/GenBank/DDBJ databases">
        <authorList>
            <person name="Vera ALvarez R."/>
            <person name="Arias-Moreno D.M."/>
            <person name="Jimenez-Jacinto V."/>
            <person name="Jimenez-Bremont J.F."/>
            <person name="Swaminathan K."/>
            <person name="Moose S.P."/>
            <person name="Guerrero-Gonzalez M.L."/>
            <person name="Marino-Ramirez L."/>
            <person name="Landsman D."/>
            <person name="Rodriguez-Kessler M."/>
            <person name="Delgado-Sanchez P."/>
        </authorList>
    </citation>
    <scope>NUCLEOTIDE SEQUENCE</scope>
    <source>
        <tissue evidence="1">Cladode</tissue>
    </source>
</reference>
<reference evidence="1" key="1">
    <citation type="journal article" date="2013" name="J. Plant Res.">
        <title>Effect of fungi and light on seed germination of three Opuntia species from semiarid lands of central Mexico.</title>
        <authorList>
            <person name="Delgado-Sanchez P."/>
            <person name="Jimenez-Bremont J.F."/>
            <person name="Guerrero-Gonzalez Mde L."/>
            <person name="Flores J."/>
        </authorList>
    </citation>
    <scope>NUCLEOTIDE SEQUENCE</scope>
    <source>
        <tissue evidence="1">Cladode</tissue>
    </source>
</reference>
<accession>A0A7C8YGD0</accession>
<protein>
    <submittedName>
        <fullName evidence="1">Uncharacterized protein</fullName>
    </submittedName>
</protein>
<name>A0A7C8YGD0_OPUST</name>
<evidence type="ECO:0000313" key="1">
    <source>
        <dbReference type="EMBL" id="MBA4617518.1"/>
    </source>
</evidence>
<proteinExistence type="predicted"/>
<organism evidence="1">
    <name type="scientific">Opuntia streptacantha</name>
    <name type="common">Prickly pear cactus</name>
    <name type="synonym">Opuntia cardona</name>
    <dbReference type="NCBI Taxonomy" id="393608"/>
    <lineage>
        <taxon>Eukaryota</taxon>
        <taxon>Viridiplantae</taxon>
        <taxon>Streptophyta</taxon>
        <taxon>Embryophyta</taxon>
        <taxon>Tracheophyta</taxon>
        <taxon>Spermatophyta</taxon>
        <taxon>Magnoliopsida</taxon>
        <taxon>eudicotyledons</taxon>
        <taxon>Gunneridae</taxon>
        <taxon>Pentapetalae</taxon>
        <taxon>Caryophyllales</taxon>
        <taxon>Cactineae</taxon>
        <taxon>Cactaceae</taxon>
        <taxon>Opuntioideae</taxon>
        <taxon>Opuntia</taxon>
    </lineage>
</organism>
<dbReference type="EMBL" id="GISG01016803">
    <property type="protein sequence ID" value="MBA4617518.1"/>
    <property type="molecule type" value="Transcribed_RNA"/>
</dbReference>